<dbReference type="Proteomes" id="UP000199758">
    <property type="component" value="Unassembled WGS sequence"/>
</dbReference>
<comment type="similarity">
    <text evidence="1 4">Belongs to the pyrroline-5-carboxylate reductase family.</text>
</comment>
<keyword evidence="4" id="KW-0028">Amino-acid biosynthesis</keyword>
<dbReference type="GO" id="GO:0004735">
    <property type="term" value="F:pyrroline-5-carboxylate reductase activity"/>
    <property type="evidence" value="ECO:0007669"/>
    <property type="project" value="UniProtKB-UniRule"/>
</dbReference>
<name>A0A1M5RDQ6_9GAMM</name>
<reference evidence="9 10" key="1">
    <citation type="submission" date="2016-11" db="EMBL/GenBank/DDBJ databases">
        <authorList>
            <person name="Jaros S."/>
            <person name="Januszkiewicz K."/>
            <person name="Wedrychowicz H."/>
        </authorList>
    </citation>
    <scope>NUCLEOTIDE SEQUENCE [LARGE SCALE GENOMIC DNA]</scope>
    <source>
        <strain evidence="9 10">CGMCC 1.7049</strain>
    </source>
</reference>
<dbReference type="Pfam" id="PF03807">
    <property type="entry name" value="F420_oxidored"/>
    <property type="match status" value="1"/>
</dbReference>
<dbReference type="PANTHER" id="PTHR11645:SF0">
    <property type="entry name" value="PYRROLINE-5-CARBOXYLATE REDUCTASE 3"/>
    <property type="match status" value="1"/>
</dbReference>
<dbReference type="SUPFAM" id="SSF48179">
    <property type="entry name" value="6-phosphogluconate dehydrogenase C-terminal domain-like"/>
    <property type="match status" value="1"/>
</dbReference>
<comment type="function">
    <text evidence="4">Catalyzes the reduction of 1-pyrroline-5-carboxylate (PCA) to L-proline.</text>
</comment>
<comment type="catalytic activity">
    <reaction evidence="4">
        <text>L-proline + NAD(+) = (S)-1-pyrroline-5-carboxylate + NADH + 2 H(+)</text>
        <dbReference type="Rhea" id="RHEA:14105"/>
        <dbReference type="ChEBI" id="CHEBI:15378"/>
        <dbReference type="ChEBI" id="CHEBI:17388"/>
        <dbReference type="ChEBI" id="CHEBI:57540"/>
        <dbReference type="ChEBI" id="CHEBI:57945"/>
        <dbReference type="ChEBI" id="CHEBI:60039"/>
        <dbReference type="EC" id="1.5.1.2"/>
    </reaction>
</comment>
<dbReference type="STRING" id="490188.SAMN04488068_3053"/>
<comment type="catalytic activity">
    <reaction evidence="4">
        <text>L-proline + NADP(+) = (S)-1-pyrroline-5-carboxylate + NADPH + 2 H(+)</text>
        <dbReference type="Rhea" id="RHEA:14109"/>
        <dbReference type="ChEBI" id="CHEBI:15378"/>
        <dbReference type="ChEBI" id="CHEBI:17388"/>
        <dbReference type="ChEBI" id="CHEBI:57783"/>
        <dbReference type="ChEBI" id="CHEBI:58349"/>
        <dbReference type="ChEBI" id="CHEBI:60039"/>
        <dbReference type="EC" id="1.5.1.2"/>
    </reaction>
</comment>
<dbReference type="InterPro" id="IPR008927">
    <property type="entry name" value="6-PGluconate_DH-like_C_sf"/>
</dbReference>
<sequence>MAPNPAPTIAFIGGGNMATSLIGGLIAAGADPRTLRVAEPDRARAAGLAERFGVITADAGSAIVSGADAVVLAVKPQQLVSAVAPLTLDAGTTVLSIAAGVRVATLRAALGDAVHLVRSMPNTPALYGCGISGLYAPAGTPDTARALAQSILDAAGQTCWVDTEADLDAVTAVSGSGPAYYFLLTEAIREAGEQLGLAPAVAAQLAARTLVGAAKMVDAGTTDVATLRQQVTSKGGTTEAALRHLESAGLRPMFQAALAAAAHRSRELGDELAAPSPSPPH</sequence>
<evidence type="ECO:0000313" key="10">
    <source>
        <dbReference type="Proteomes" id="UP000199758"/>
    </source>
</evidence>
<evidence type="ECO:0000259" key="8">
    <source>
        <dbReference type="Pfam" id="PF14748"/>
    </source>
</evidence>
<evidence type="ECO:0000256" key="5">
    <source>
        <dbReference type="NCBIfam" id="TIGR00112"/>
    </source>
</evidence>
<proteinExistence type="inferred from homology"/>
<keyword evidence="4" id="KW-0641">Proline biosynthesis</keyword>
<dbReference type="AlphaFoldDB" id="A0A1M5RDQ6"/>
<comment type="pathway">
    <text evidence="4">Amino-acid biosynthesis; L-proline biosynthesis; L-proline from L-glutamate 5-semialdehyde: step 1/1.</text>
</comment>
<dbReference type="InterPro" id="IPR036291">
    <property type="entry name" value="NAD(P)-bd_dom_sf"/>
</dbReference>
<dbReference type="Pfam" id="PF14748">
    <property type="entry name" value="P5CR_dimer"/>
    <property type="match status" value="1"/>
</dbReference>
<dbReference type="FunFam" id="1.10.3730.10:FF:000001">
    <property type="entry name" value="Pyrroline-5-carboxylate reductase"/>
    <property type="match status" value="1"/>
</dbReference>
<dbReference type="PIRSF" id="PIRSF000193">
    <property type="entry name" value="Pyrrol-5-carb_rd"/>
    <property type="match status" value="1"/>
</dbReference>
<evidence type="ECO:0000256" key="2">
    <source>
        <dbReference type="ARBA" id="ARBA00022857"/>
    </source>
</evidence>
<accession>A0A1M5RDQ6</accession>
<feature type="domain" description="Pyrroline-5-carboxylate reductase catalytic N-terminal" evidence="7">
    <location>
        <begin position="8"/>
        <end position="100"/>
    </location>
</feature>
<dbReference type="UniPathway" id="UPA00098">
    <property type="reaction ID" value="UER00361"/>
</dbReference>
<keyword evidence="2 4" id="KW-0521">NADP</keyword>
<evidence type="ECO:0000256" key="4">
    <source>
        <dbReference type="HAMAP-Rule" id="MF_01925"/>
    </source>
</evidence>
<evidence type="ECO:0000256" key="6">
    <source>
        <dbReference type="PIRSR" id="PIRSR000193-1"/>
    </source>
</evidence>
<dbReference type="InterPro" id="IPR028939">
    <property type="entry name" value="P5C_Rdtase_cat_N"/>
</dbReference>
<evidence type="ECO:0000313" key="9">
    <source>
        <dbReference type="EMBL" id="SHH24477.1"/>
    </source>
</evidence>
<feature type="binding site" evidence="6">
    <location>
        <begin position="12"/>
        <end position="17"/>
    </location>
    <ligand>
        <name>NADP(+)</name>
        <dbReference type="ChEBI" id="CHEBI:58349"/>
    </ligand>
</feature>
<evidence type="ECO:0000259" key="7">
    <source>
        <dbReference type="Pfam" id="PF03807"/>
    </source>
</evidence>
<dbReference type="PANTHER" id="PTHR11645">
    <property type="entry name" value="PYRROLINE-5-CARBOXYLATE REDUCTASE"/>
    <property type="match status" value="1"/>
</dbReference>
<comment type="subcellular location">
    <subcellularLocation>
        <location evidence="4">Cytoplasm</location>
    </subcellularLocation>
</comment>
<dbReference type="Gene3D" id="3.40.50.720">
    <property type="entry name" value="NAD(P)-binding Rossmann-like Domain"/>
    <property type="match status" value="1"/>
</dbReference>
<protein>
    <recommendedName>
        <fullName evidence="4 5">Pyrroline-5-carboxylate reductase</fullName>
        <shortName evidence="4">P5C reductase</shortName>
        <shortName evidence="4">P5CR</shortName>
        <ecNumber evidence="4 5">1.5.1.2</ecNumber>
    </recommendedName>
    <alternativeName>
        <fullName evidence="4">PCA reductase</fullName>
    </alternativeName>
</protein>
<dbReference type="EC" id="1.5.1.2" evidence="4 5"/>
<feature type="binding site" evidence="6">
    <location>
        <begin position="73"/>
        <end position="76"/>
    </location>
    <ligand>
        <name>NADP(+)</name>
        <dbReference type="ChEBI" id="CHEBI:58349"/>
    </ligand>
</feature>
<feature type="domain" description="Pyrroline-5-carboxylate reductase dimerisation" evidence="8">
    <location>
        <begin position="164"/>
        <end position="268"/>
    </location>
</feature>
<keyword evidence="3 4" id="KW-0560">Oxidoreductase</keyword>
<dbReference type="EMBL" id="FQWZ01000007">
    <property type="protein sequence ID" value="SHH24477.1"/>
    <property type="molecule type" value="Genomic_DNA"/>
</dbReference>
<dbReference type="HAMAP" id="MF_01925">
    <property type="entry name" value="P5C_reductase"/>
    <property type="match status" value="1"/>
</dbReference>
<dbReference type="GO" id="GO:0005737">
    <property type="term" value="C:cytoplasm"/>
    <property type="evidence" value="ECO:0007669"/>
    <property type="project" value="UniProtKB-SubCell"/>
</dbReference>
<dbReference type="SUPFAM" id="SSF51735">
    <property type="entry name" value="NAD(P)-binding Rossmann-fold domains"/>
    <property type="match status" value="1"/>
</dbReference>
<organism evidence="9 10">
    <name type="scientific">Hydrocarboniphaga daqingensis</name>
    <dbReference type="NCBI Taxonomy" id="490188"/>
    <lineage>
        <taxon>Bacteria</taxon>
        <taxon>Pseudomonadati</taxon>
        <taxon>Pseudomonadota</taxon>
        <taxon>Gammaproteobacteria</taxon>
        <taxon>Nevskiales</taxon>
        <taxon>Nevskiaceae</taxon>
        <taxon>Hydrocarboniphaga</taxon>
    </lineage>
</organism>
<gene>
    <name evidence="4" type="primary">proC</name>
    <name evidence="9" type="ORF">SAMN04488068_3053</name>
</gene>
<dbReference type="GO" id="GO:0055129">
    <property type="term" value="P:L-proline biosynthetic process"/>
    <property type="evidence" value="ECO:0007669"/>
    <property type="project" value="UniProtKB-UniRule"/>
</dbReference>
<keyword evidence="4" id="KW-0963">Cytoplasm</keyword>
<dbReference type="InterPro" id="IPR029036">
    <property type="entry name" value="P5CR_dimer"/>
</dbReference>
<dbReference type="Gene3D" id="1.10.3730.10">
    <property type="entry name" value="ProC C-terminal domain-like"/>
    <property type="match status" value="1"/>
</dbReference>
<evidence type="ECO:0000256" key="3">
    <source>
        <dbReference type="ARBA" id="ARBA00023002"/>
    </source>
</evidence>
<dbReference type="OrthoDB" id="9805754at2"/>
<keyword evidence="10" id="KW-1185">Reference proteome</keyword>
<evidence type="ECO:0000256" key="1">
    <source>
        <dbReference type="ARBA" id="ARBA00005525"/>
    </source>
</evidence>
<dbReference type="InterPro" id="IPR000304">
    <property type="entry name" value="Pyrroline-COOH_reductase"/>
</dbReference>
<dbReference type="NCBIfam" id="TIGR00112">
    <property type="entry name" value="proC"/>
    <property type="match status" value="1"/>
</dbReference>